<sequence>MDVRHLQHIFSFALIDLCSLLAGLLSHALSSNLMRNRAVIMGFGAGVFYVFFDFGPLRRTRLVLRDQDLRACLLIKIMRSHVLKSSNSLVIRTHNVLRHRAETIFTKAFGIPQSASRMMTWNLVPSSQTHGPPSSCTHTPCTPVAPSIPPLYVDSTYLKAAAALRKKDTSNSDFIAGSVHMDLGEDDEISITDAHFNPRPTSLSLIRAPTPTHPLCSPNCLPIHRLP</sequence>
<protein>
    <submittedName>
        <fullName evidence="2">Uncharacterized protein</fullName>
    </submittedName>
</protein>
<accession>A0A8H5LR36</accession>
<gene>
    <name evidence="2" type="ORF">D9757_011931</name>
</gene>
<evidence type="ECO:0000313" key="2">
    <source>
        <dbReference type="EMBL" id="KAF5366875.1"/>
    </source>
</evidence>
<keyword evidence="3" id="KW-1185">Reference proteome</keyword>
<evidence type="ECO:0000256" key="1">
    <source>
        <dbReference type="SAM" id="Phobius"/>
    </source>
</evidence>
<dbReference type="Proteomes" id="UP000518752">
    <property type="component" value="Unassembled WGS sequence"/>
</dbReference>
<comment type="caution">
    <text evidence="2">The sequence shown here is derived from an EMBL/GenBank/DDBJ whole genome shotgun (WGS) entry which is preliminary data.</text>
</comment>
<keyword evidence="1" id="KW-1133">Transmembrane helix</keyword>
<keyword evidence="1" id="KW-0812">Transmembrane</keyword>
<proteinExistence type="predicted"/>
<dbReference type="AlphaFoldDB" id="A0A8H5LR36"/>
<evidence type="ECO:0000313" key="3">
    <source>
        <dbReference type="Proteomes" id="UP000518752"/>
    </source>
</evidence>
<keyword evidence="1" id="KW-0472">Membrane</keyword>
<organism evidence="2 3">
    <name type="scientific">Collybiopsis confluens</name>
    <dbReference type="NCBI Taxonomy" id="2823264"/>
    <lineage>
        <taxon>Eukaryota</taxon>
        <taxon>Fungi</taxon>
        <taxon>Dikarya</taxon>
        <taxon>Basidiomycota</taxon>
        <taxon>Agaricomycotina</taxon>
        <taxon>Agaricomycetes</taxon>
        <taxon>Agaricomycetidae</taxon>
        <taxon>Agaricales</taxon>
        <taxon>Marasmiineae</taxon>
        <taxon>Omphalotaceae</taxon>
        <taxon>Collybiopsis</taxon>
    </lineage>
</organism>
<name>A0A8H5LR36_9AGAR</name>
<feature type="transmembrane region" description="Helical" evidence="1">
    <location>
        <begin position="6"/>
        <end position="26"/>
    </location>
</feature>
<reference evidence="2 3" key="1">
    <citation type="journal article" date="2020" name="ISME J.">
        <title>Uncovering the hidden diversity of litter-decomposition mechanisms in mushroom-forming fungi.</title>
        <authorList>
            <person name="Floudas D."/>
            <person name="Bentzer J."/>
            <person name="Ahren D."/>
            <person name="Johansson T."/>
            <person name="Persson P."/>
            <person name="Tunlid A."/>
        </authorList>
    </citation>
    <scope>NUCLEOTIDE SEQUENCE [LARGE SCALE GENOMIC DNA]</scope>
    <source>
        <strain evidence="2 3">CBS 406.79</strain>
    </source>
</reference>
<dbReference type="EMBL" id="JAACJN010000148">
    <property type="protein sequence ID" value="KAF5366875.1"/>
    <property type="molecule type" value="Genomic_DNA"/>
</dbReference>
<feature type="transmembrane region" description="Helical" evidence="1">
    <location>
        <begin position="38"/>
        <end position="57"/>
    </location>
</feature>